<dbReference type="Proteomes" id="UP000095283">
    <property type="component" value="Unplaced"/>
</dbReference>
<dbReference type="GO" id="GO:0042721">
    <property type="term" value="C:TIM22 mitochondrial import inner membrane insertion complex"/>
    <property type="evidence" value="ECO:0007669"/>
    <property type="project" value="InterPro"/>
</dbReference>
<proteinExistence type="predicted"/>
<dbReference type="GO" id="GO:0045039">
    <property type="term" value="P:protein insertion into mitochondrial inner membrane"/>
    <property type="evidence" value="ECO:0007669"/>
    <property type="project" value="TreeGrafter"/>
</dbReference>
<dbReference type="PANTHER" id="PTHR21435:SF1">
    <property type="entry name" value="MITOCHONDRIAL IMPORT INNER MEMBRANE TRANSLOCASE SUBUNIT TIM29"/>
    <property type="match status" value="1"/>
</dbReference>
<evidence type="ECO:0000313" key="2">
    <source>
        <dbReference type="WBParaSite" id="Hba_21652"/>
    </source>
</evidence>
<dbReference type="InterPro" id="IPR019322">
    <property type="entry name" value="TIMM29"/>
</dbReference>
<evidence type="ECO:0000313" key="1">
    <source>
        <dbReference type="Proteomes" id="UP000095283"/>
    </source>
</evidence>
<name>A0A1I7XWA4_HETBA</name>
<dbReference type="AlphaFoldDB" id="A0A1I7XWA4"/>
<reference evidence="2" key="1">
    <citation type="submission" date="2016-11" db="UniProtKB">
        <authorList>
            <consortium name="WormBaseParasite"/>
        </authorList>
    </citation>
    <scope>IDENTIFICATION</scope>
</reference>
<sequence length="110" mass="12535">MGSVGTIGKFRQNLFAYCKVIVTDYATVAKETMKSCKDHPFKTGLYFSALGGLIYAYKTNPSEEEMRNELREKRQLMVLVPTTLHNANSGKLELHFVVFSQHTFLAQKRL</sequence>
<keyword evidence="1" id="KW-1185">Reference proteome</keyword>
<dbReference type="Pfam" id="PF10171">
    <property type="entry name" value="Tim29"/>
    <property type="match status" value="1"/>
</dbReference>
<protein>
    <submittedName>
        <fullName evidence="2">Mitofilin</fullName>
    </submittedName>
</protein>
<dbReference type="WBParaSite" id="Hba_21652">
    <property type="protein sequence ID" value="Hba_21652"/>
    <property type="gene ID" value="Hba_21652"/>
</dbReference>
<accession>A0A1I7XWA4</accession>
<organism evidence="1 2">
    <name type="scientific">Heterorhabditis bacteriophora</name>
    <name type="common">Entomopathogenic nematode worm</name>
    <dbReference type="NCBI Taxonomy" id="37862"/>
    <lineage>
        <taxon>Eukaryota</taxon>
        <taxon>Metazoa</taxon>
        <taxon>Ecdysozoa</taxon>
        <taxon>Nematoda</taxon>
        <taxon>Chromadorea</taxon>
        <taxon>Rhabditida</taxon>
        <taxon>Rhabditina</taxon>
        <taxon>Rhabditomorpha</taxon>
        <taxon>Strongyloidea</taxon>
        <taxon>Heterorhabditidae</taxon>
        <taxon>Heterorhabditis</taxon>
    </lineage>
</organism>
<dbReference type="PANTHER" id="PTHR21435">
    <property type="entry name" value="MITOCHONDRIAL IMPORT INNER MEMBRANE TRANSLOCASE SUBUNIT TIM29"/>
    <property type="match status" value="1"/>
</dbReference>